<evidence type="ECO:0000256" key="2">
    <source>
        <dbReference type="ARBA" id="ARBA00023125"/>
    </source>
</evidence>
<evidence type="ECO:0000256" key="3">
    <source>
        <dbReference type="ARBA" id="ARBA00023163"/>
    </source>
</evidence>
<dbReference type="Gene3D" id="1.10.10.60">
    <property type="entry name" value="Homeodomain-like"/>
    <property type="match status" value="1"/>
</dbReference>
<organism evidence="6 7">
    <name type="scientific">Paraburkholderia megapolitana</name>
    <dbReference type="NCBI Taxonomy" id="420953"/>
    <lineage>
        <taxon>Bacteria</taxon>
        <taxon>Pseudomonadati</taxon>
        <taxon>Pseudomonadota</taxon>
        <taxon>Betaproteobacteria</taxon>
        <taxon>Burkholderiales</taxon>
        <taxon>Burkholderiaceae</taxon>
        <taxon>Paraburkholderia</taxon>
    </lineage>
</organism>
<dbReference type="AlphaFoldDB" id="A0A1I3T3D4"/>
<dbReference type="SUPFAM" id="SSF46689">
    <property type="entry name" value="Homeodomain-like"/>
    <property type="match status" value="1"/>
</dbReference>
<proteinExistence type="predicted"/>
<dbReference type="PANTHER" id="PTHR30055:SF234">
    <property type="entry name" value="HTH-TYPE TRANSCRIPTIONAL REGULATOR BETI"/>
    <property type="match status" value="1"/>
</dbReference>
<dbReference type="GO" id="GO:0000976">
    <property type="term" value="F:transcription cis-regulatory region binding"/>
    <property type="evidence" value="ECO:0007669"/>
    <property type="project" value="TreeGrafter"/>
</dbReference>
<keyword evidence="3" id="KW-0804">Transcription</keyword>
<accession>A0A1I3T3D4</accession>
<dbReference type="STRING" id="420953.SAMN05192543_10986"/>
<dbReference type="InterPro" id="IPR015292">
    <property type="entry name" value="Tscrpt_reg_YbiH_C"/>
</dbReference>
<keyword evidence="2 4" id="KW-0238">DNA-binding</keyword>
<dbReference type="Pfam" id="PF09209">
    <property type="entry name" value="CecR_C"/>
    <property type="match status" value="1"/>
</dbReference>
<dbReference type="Proteomes" id="UP000199548">
    <property type="component" value="Unassembled WGS sequence"/>
</dbReference>
<protein>
    <submittedName>
        <fullName evidence="6">Transcriptional regulator, TetR family</fullName>
    </submittedName>
</protein>
<feature type="DNA-binding region" description="H-T-H motif" evidence="4">
    <location>
        <begin position="37"/>
        <end position="56"/>
    </location>
</feature>
<dbReference type="InterPro" id="IPR050109">
    <property type="entry name" value="HTH-type_TetR-like_transc_reg"/>
</dbReference>
<evidence type="ECO:0000256" key="1">
    <source>
        <dbReference type="ARBA" id="ARBA00023015"/>
    </source>
</evidence>
<evidence type="ECO:0000259" key="5">
    <source>
        <dbReference type="PROSITE" id="PS50977"/>
    </source>
</evidence>
<dbReference type="InterPro" id="IPR036271">
    <property type="entry name" value="Tet_transcr_reg_TetR-rel_C_sf"/>
</dbReference>
<dbReference type="PANTHER" id="PTHR30055">
    <property type="entry name" value="HTH-TYPE TRANSCRIPTIONAL REGULATOR RUTR"/>
    <property type="match status" value="1"/>
</dbReference>
<sequence>MTIPLRTKGSVRGEATRLRIVEAAIDLFGEHGYEHTSTREIAARAGVNTPALQYYFENKEGVYRACAEHIAACAWARLAPVVDQAMRLLEGNARVNALIDVFIRLHETLGDCLFMVPNESRRLFFAGEPLGHDPAIGPEIVRKRIHDPLHTVAAKLIARITGIAADDPVTTIRAVSLYGQLMMFHLKPRAALSLLGWPAFDVEKRQLIVAVLRGQTQVLLKGWSAAAPVIGSRRTQARK</sequence>
<dbReference type="SUPFAM" id="SSF48498">
    <property type="entry name" value="Tetracyclin repressor-like, C-terminal domain"/>
    <property type="match status" value="1"/>
</dbReference>
<feature type="domain" description="HTH tetR-type" evidence="5">
    <location>
        <begin position="14"/>
        <end position="74"/>
    </location>
</feature>
<name>A0A1I3T3D4_9BURK</name>
<dbReference type="EMBL" id="FOQU01000009">
    <property type="protein sequence ID" value="SFJ65465.1"/>
    <property type="molecule type" value="Genomic_DNA"/>
</dbReference>
<evidence type="ECO:0000313" key="7">
    <source>
        <dbReference type="Proteomes" id="UP000199548"/>
    </source>
</evidence>
<reference evidence="6 7" key="1">
    <citation type="submission" date="2016-10" db="EMBL/GenBank/DDBJ databases">
        <authorList>
            <person name="de Groot N.N."/>
        </authorList>
    </citation>
    <scope>NUCLEOTIDE SEQUENCE [LARGE SCALE GENOMIC DNA]</scope>
    <source>
        <strain evidence="6 7">LMG 23650</strain>
    </source>
</reference>
<dbReference type="PRINTS" id="PR00455">
    <property type="entry name" value="HTHTETR"/>
</dbReference>
<dbReference type="GO" id="GO:0003700">
    <property type="term" value="F:DNA-binding transcription factor activity"/>
    <property type="evidence" value="ECO:0007669"/>
    <property type="project" value="TreeGrafter"/>
</dbReference>
<dbReference type="RefSeq" id="WP_091017808.1">
    <property type="nucleotide sequence ID" value="NZ_CP041743.1"/>
</dbReference>
<dbReference type="OrthoDB" id="2356263at2"/>
<evidence type="ECO:0000313" key="6">
    <source>
        <dbReference type="EMBL" id="SFJ65465.1"/>
    </source>
</evidence>
<dbReference type="InterPro" id="IPR001647">
    <property type="entry name" value="HTH_TetR"/>
</dbReference>
<evidence type="ECO:0000256" key="4">
    <source>
        <dbReference type="PROSITE-ProRule" id="PRU00335"/>
    </source>
</evidence>
<keyword evidence="1" id="KW-0805">Transcription regulation</keyword>
<keyword evidence="7" id="KW-1185">Reference proteome</keyword>
<dbReference type="PROSITE" id="PS50977">
    <property type="entry name" value="HTH_TETR_2"/>
    <property type="match status" value="1"/>
</dbReference>
<dbReference type="Gene3D" id="1.10.357.10">
    <property type="entry name" value="Tetracycline Repressor, domain 2"/>
    <property type="match status" value="1"/>
</dbReference>
<dbReference type="Pfam" id="PF00440">
    <property type="entry name" value="TetR_N"/>
    <property type="match status" value="1"/>
</dbReference>
<dbReference type="InterPro" id="IPR009057">
    <property type="entry name" value="Homeodomain-like_sf"/>
</dbReference>
<gene>
    <name evidence="6" type="ORF">SAMN05192543_10986</name>
</gene>